<evidence type="ECO:0000256" key="1">
    <source>
        <dbReference type="SAM" id="MobiDB-lite"/>
    </source>
</evidence>
<feature type="region of interest" description="Disordered" evidence="1">
    <location>
        <begin position="78"/>
        <end position="102"/>
    </location>
</feature>
<dbReference type="EMBL" id="AP021874">
    <property type="protein sequence ID" value="BBO70531.1"/>
    <property type="molecule type" value="Genomic_DNA"/>
</dbReference>
<dbReference type="Proteomes" id="UP000427906">
    <property type="component" value="Chromosome"/>
</dbReference>
<name>A0A5K7YU06_9BACT</name>
<keyword evidence="3" id="KW-1185">Reference proteome</keyword>
<dbReference type="KEGG" id="dalk:DSCA_44610"/>
<protein>
    <submittedName>
        <fullName evidence="2">Uncharacterized protein</fullName>
    </submittedName>
</protein>
<organism evidence="2 3">
    <name type="scientific">Desulfosarcina alkanivorans</name>
    <dbReference type="NCBI Taxonomy" id="571177"/>
    <lineage>
        <taxon>Bacteria</taxon>
        <taxon>Pseudomonadati</taxon>
        <taxon>Thermodesulfobacteriota</taxon>
        <taxon>Desulfobacteria</taxon>
        <taxon>Desulfobacterales</taxon>
        <taxon>Desulfosarcinaceae</taxon>
        <taxon>Desulfosarcina</taxon>
    </lineage>
</organism>
<dbReference type="RefSeq" id="WP_155318473.1">
    <property type="nucleotide sequence ID" value="NZ_AP021874.1"/>
</dbReference>
<evidence type="ECO:0000313" key="2">
    <source>
        <dbReference type="EMBL" id="BBO70531.1"/>
    </source>
</evidence>
<proteinExistence type="predicted"/>
<evidence type="ECO:0000313" key="3">
    <source>
        <dbReference type="Proteomes" id="UP000427906"/>
    </source>
</evidence>
<dbReference type="OrthoDB" id="5398417at2"/>
<gene>
    <name evidence="2" type="ORF">DSCA_44610</name>
</gene>
<sequence>MAKENDIVLIHFEDQPLGFARVEEILPDNKPDWYHVKLLMLQVPLQVVTWILRDRYIMGDEFTMNGKRMRLERIVCPETVPDGNERPENGPESVSPPADGKATVISLADKLKR</sequence>
<reference evidence="2 3" key="1">
    <citation type="submission" date="2019-11" db="EMBL/GenBank/DDBJ databases">
        <title>Comparative genomics of hydrocarbon-degrading Desulfosarcina strains.</title>
        <authorList>
            <person name="Watanabe M."/>
            <person name="Kojima H."/>
            <person name="Fukui M."/>
        </authorList>
    </citation>
    <scope>NUCLEOTIDE SEQUENCE [LARGE SCALE GENOMIC DNA]</scope>
    <source>
        <strain evidence="2 3">PL12</strain>
    </source>
</reference>
<accession>A0A5K7YU06</accession>
<dbReference type="AlphaFoldDB" id="A0A5K7YU06"/>